<proteinExistence type="predicted"/>
<comment type="caution">
    <text evidence="2">The sequence shown here is derived from an EMBL/GenBank/DDBJ whole genome shotgun (WGS) entry which is preliminary data.</text>
</comment>
<gene>
    <name evidence="2" type="ORF">PXEA_LOCUS20054</name>
</gene>
<dbReference type="EMBL" id="CAAALY010081532">
    <property type="protein sequence ID" value="VEL26614.1"/>
    <property type="molecule type" value="Genomic_DNA"/>
</dbReference>
<evidence type="ECO:0000256" key="1">
    <source>
        <dbReference type="SAM" id="MobiDB-lite"/>
    </source>
</evidence>
<dbReference type="AlphaFoldDB" id="A0A3S5ADP1"/>
<dbReference type="Proteomes" id="UP000784294">
    <property type="component" value="Unassembled WGS sequence"/>
</dbReference>
<feature type="compositionally biased region" description="Acidic residues" evidence="1">
    <location>
        <begin position="123"/>
        <end position="139"/>
    </location>
</feature>
<feature type="compositionally biased region" description="Polar residues" evidence="1">
    <location>
        <begin position="63"/>
        <end position="73"/>
    </location>
</feature>
<keyword evidence="3" id="KW-1185">Reference proteome</keyword>
<accession>A0A3S5ADP1</accession>
<dbReference type="OrthoDB" id="6258988at2759"/>
<organism evidence="2 3">
    <name type="scientific">Protopolystoma xenopodis</name>
    <dbReference type="NCBI Taxonomy" id="117903"/>
    <lineage>
        <taxon>Eukaryota</taxon>
        <taxon>Metazoa</taxon>
        <taxon>Spiralia</taxon>
        <taxon>Lophotrochozoa</taxon>
        <taxon>Platyhelminthes</taxon>
        <taxon>Monogenea</taxon>
        <taxon>Polyopisthocotylea</taxon>
        <taxon>Polystomatidea</taxon>
        <taxon>Polystomatidae</taxon>
        <taxon>Protopolystoma</taxon>
    </lineage>
</organism>
<evidence type="ECO:0000313" key="3">
    <source>
        <dbReference type="Proteomes" id="UP000784294"/>
    </source>
</evidence>
<feature type="region of interest" description="Disordered" evidence="1">
    <location>
        <begin position="59"/>
        <end position="78"/>
    </location>
</feature>
<name>A0A3S5ADP1_9PLAT</name>
<protein>
    <submittedName>
        <fullName evidence="2">Uncharacterized protein</fullName>
    </submittedName>
</protein>
<reference evidence="2" key="1">
    <citation type="submission" date="2018-11" db="EMBL/GenBank/DDBJ databases">
        <authorList>
            <consortium name="Pathogen Informatics"/>
        </authorList>
    </citation>
    <scope>NUCLEOTIDE SEQUENCE</scope>
</reference>
<feature type="region of interest" description="Disordered" evidence="1">
    <location>
        <begin position="104"/>
        <end position="139"/>
    </location>
</feature>
<sequence>MPAGLGQIQTAVTQSRPPTSLKLASTEFLQTSRSRLSLTSLGQPKDSCNRQFINDVCELPSNGKDSQSGTSSGLPLDFRPDYNRLACGQKEKIRARPILNKFKADGTDRMQKSNQPQYRHESEGDELVNEDTLDEGGEEDDEVVSTAFRLFARHIGGSLKRQYRALHAGAPPTQDWLAKQLLTRWEGLRSEDRAHWCFQARNAALVAGGTTSRPAAT</sequence>
<evidence type="ECO:0000313" key="2">
    <source>
        <dbReference type="EMBL" id="VEL26614.1"/>
    </source>
</evidence>